<proteinExistence type="predicted"/>
<reference evidence="2 3" key="1">
    <citation type="submission" date="2021-10" db="EMBL/GenBank/DDBJ databases">
        <title>Anaerobic single-cell dispensing facilitates the cultivation of human gut bacteria.</title>
        <authorList>
            <person name="Afrizal A."/>
        </authorList>
    </citation>
    <scope>NUCLEOTIDE SEQUENCE [LARGE SCALE GENOMIC DNA]</scope>
    <source>
        <strain evidence="2 3">CLA-AA-H244</strain>
    </source>
</reference>
<feature type="transmembrane region" description="Helical" evidence="1">
    <location>
        <begin position="325"/>
        <end position="355"/>
    </location>
</feature>
<dbReference type="InterPro" id="IPR046062">
    <property type="entry name" value="DUF6020"/>
</dbReference>
<feature type="transmembrane region" description="Helical" evidence="1">
    <location>
        <begin position="39"/>
        <end position="61"/>
    </location>
</feature>
<feature type="transmembrane region" description="Helical" evidence="1">
    <location>
        <begin position="104"/>
        <end position="126"/>
    </location>
</feature>
<evidence type="ECO:0000313" key="2">
    <source>
        <dbReference type="EMBL" id="MCC2168617.1"/>
    </source>
</evidence>
<evidence type="ECO:0000313" key="3">
    <source>
        <dbReference type="Proteomes" id="UP001199355"/>
    </source>
</evidence>
<dbReference type="Proteomes" id="UP001199355">
    <property type="component" value="Unassembled WGS sequence"/>
</dbReference>
<feature type="transmembrane region" description="Helical" evidence="1">
    <location>
        <begin position="563"/>
        <end position="583"/>
    </location>
</feature>
<evidence type="ECO:0000256" key="1">
    <source>
        <dbReference type="SAM" id="Phobius"/>
    </source>
</evidence>
<keyword evidence="1" id="KW-1133">Transmembrane helix</keyword>
<feature type="transmembrane region" description="Helical" evidence="1">
    <location>
        <begin position="589"/>
        <end position="606"/>
    </location>
</feature>
<feature type="transmembrane region" description="Helical" evidence="1">
    <location>
        <begin position="269"/>
        <end position="289"/>
    </location>
</feature>
<keyword evidence="3" id="KW-1185">Reference proteome</keyword>
<feature type="transmembrane region" description="Helical" evidence="1">
    <location>
        <begin position="171"/>
        <end position="189"/>
    </location>
</feature>
<dbReference type="Pfam" id="PF19484">
    <property type="entry name" value="DUF6020"/>
    <property type="match status" value="1"/>
</dbReference>
<feature type="transmembrane region" description="Helical" evidence="1">
    <location>
        <begin position="73"/>
        <end position="92"/>
    </location>
</feature>
<organism evidence="2 3">
    <name type="scientific">Gallintestinimicrobium propionicum</name>
    <dbReference type="NCBI Taxonomy" id="2981770"/>
    <lineage>
        <taxon>Bacteria</taxon>
        <taxon>Bacillati</taxon>
        <taxon>Bacillota</taxon>
        <taxon>Clostridia</taxon>
        <taxon>Lachnospirales</taxon>
        <taxon>Lachnospiraceae</taxon>
        <taxon>Gallintestinimicrobium</taxon>
    </lineage>
</organism>
<sequence length="615" mass="69407">MTNMTNIISFQKPGITRITAAFFAAFALCDIGSIHPADIFSVLIFAGMLLLFSPTLTQRLTNIGAASSVLPRHFYPICRLLAVLYTLFYAAAKHAELSGSFDSRIFRLAFLAAAVIGLYFIFFRFCELSMLFLASRQQRRFAQNTLQQPDGACPVPPAISAVHALSRKQKLLCYFGLLFCWLFWFLYQFPGVLTPDSISQFSQATGLIPFSNHHPILHTLLFSLFYHIGFFLTGSINTGIACYVLFQMCTMAAIETYTLSLLARSGASRLWLILSFCFWGLVPFHAIFAVTVWKDILFSGFMLLYLCFLYELLCNPDNRPGIWAGLSLSGFFVCTLRSNGLYIFLFTLPFVLFAFRRTWKKMFAVQVGILLLSLIITGPVYTACHVERASFTESLSIPLQQIACVVSNGRQLSAEQEMLIDDVVDTSLIPEYYNPVISDPIKALVSYNHADAIIRNPSKYFTLWIQLGISYPGDYLQAFIDQTKGYWFPAPAALRTNEGISPNEIGLSWPHLLRGQFPVKISEILLKLPDMLPVYGILWSIGAYFWAVLYFAAYQFLYGQRRFLVLFVPFIGTVLTLLLATPVASDLRYAYPLILAAPFFIALPYCRLQTSRLQK</sequence>
<protein>
    <submittedName>
        <fullName evidence="2">DUF6020 family protein</fullName>
    </submittedName>
</protein>
<comment type="caution">
    <text evidence="2">The sequence shown here is derived from an EMBL/GenBank/DDBJ whole genome shotgun (WGS) entry which is preliminary data.</text>
</comment>
<gene>
    <name evidence="2" type="ORF">LKD45_13100</name>
</gene>
<dbReference type="AlphaFoldDB" id="A0AAE3DNF3"/>
<dbReference type="RefSeq" id="WP_117959939.1">
    <property type="nucleotide sequence ID" value="NZ_JAJEQF010000041.1"/>
</dbReference>
<accession>A0AAE3DNF3</accession>
<name>A0AAE3DNF3_9FIRM</name>
<keyword evidence="1" id="KW-0812">Transmembrane</keyword>
<feature type="transmembrane region" description="Helical" evidence="1">
    <location>
        <begin position="362"/>
        <end position="381"/>
    </location>
</feature>
<keyword evidence="1" id="KW-0472">Membrane</keyword>
<feature type="transmembrane region" description="Helical" evidence="1">
    <location>
        <begin position="532"/>
        <end position="551"/>
    </location>
</feature>
<dbReference type="EMBL" id="JAJEQF010000041">
    <property type="protein sequence ID" value="MCC2168617.1"/>
    <property type="molecule type" value="Genomic_DNA"/>
</dbReference>